<dbReference type="InterPro" id="IPR011089">
    <property type="entry name" value="GmrSD_C"/>
</dbReference>
<evidence type="ECO:0000313" key="5">
    <source>
        <dbReference type="Proteomes" id="UP001227964"/>
    </source>
</evidence>
<dbReference type="PANTHER" id="PTHR37292">
    <property type="entry name" value="VNG6097C"/>
    <property type="match status" value="1"/>
</dbReference>
<name>A0ABT7IHP6_9GAMM</name>
<comment type="caution">
    <text evidence="4">The sequence shown here is derived from an EMBL/GenBank/DDBJ whole genome shotgun (WGS) entry which is preliminary data.</text>
</comment>
<dbReference type="InterPro" id="IPR004919">
    <property type="entry name" value="GmrSD_N"/>
</dbReference>
<dbReference type="PANTHER" id="PTHR37292:SF2">
    <property type="entry name" value="DUF262 DOMAIN-CONTAINING PROTEIN"/>
    <property type="match status" value="1"/>
</dbReference>
<feature type="domain" description="GmrSD restriction endonucleases C-terminal" evidence="3">
    <location>
        <begin position="439"/>
        <end position="557"/>
    </location>
</feature>
<organism evidence="4 5">
    <name type="scientific">Marinobacter azerbaijanicus</name>
    <dbReference type="NCBI Taxonomy" id="3050455"/>
    <lineage>
        <taxon>Bacteria</taxon>
        <taxon>Pseudomonadati</taxon>
        <taxon>Pseudomonadota</taxon>
        <taxon>Gammaproteobacteria</taxon>
        <taxon>Pseudomonadales</taxon>
        <taxon>Marinobacteraceae</taxon>
        <taxon>Marinobacter</taxon>
    </lineage>
</organism>
<sequence>MIKKCSLAVIGKVSAPASRIQVNNPEHQGGFWLPNIQRPFVWHDEQIERLFDSLMRDYPISTMLVWRTESSIRCRRFIDHFQPGIPLSQYQVPENDKPKMLALDGQQRLQSLFIGLRGSYDGKQLFFNITSGDLDSSSPDEIRFKFRFLKPAKAIYPWILFSDIVNFKGLPNDLGEELADRSPTALDKETIDRIIRNVWQVQQVFCNQERISYQLLDSVDNPKAYTENEIVEIFIRANSGGTQLSKSDLLFSLLNSAWEEADVQMESLLEELNAGGYKFDRDLVLKTCLVLLGKGANYDVGKFRDETTRARIVENWGRISAAIGDVRDFLRNHTYVRSHHALTSYNGLLPLIYFRYHYPDKWSGTQGLATFVLRVMVTQAFSGRPDNLINKLTRQIDVDKDFKVPRLFEVIRQDGRSLELTDETLLAIGYGSRQIHLLFNLWYRQFDYQPAFAGNAPQVDHIFPQSALKRVKEYNPETGRNSLMRYPAPARDQLANCMLLTAAENGPGGKGGRLPSEWFAEKGRAYLDMHLIPNDPKLWNVDHYDDFIKARQGLLLERLMPIIHELPDWEEAPDSPTPTDIASDAKPNSALELEPDQESDPRPKASGEVCQVTTPGECSSMAKNSSVQLETLSAEGVLADFLERIAQPTKYIAGFRTPEGRELALEREASTITLWSEVVPGAEESGFMLRRRYDATKSRNSNLKSKNFPRLKMGNPVLMWKLADTDELLDFINWYQQA</sequence>
<reference evidence="4 5" key="1">
    <citation type="submission" date="2023-06" db="EMBL/GenBank/DDBJ databases">
        <title>Marinobacter azerbaijanicus a moderately halophilic, isolated from Urmia Lake in Azerbaijan region of Iran.</title>
        <authorList>
            <person name="Sanchez-Porro C."/>
            <person name="Aghdam E.M."/>
            <person name="Saheb S.M."/>
            <person name="Tarhriz V."/>
            <person name="Kazemi E."/>
            <person name="Ammozegar M.A."/>
            <person name="Ventosa A."/>
            <person name="Hejazi M.S."/>
        </authorList>
    </citation>
    <scope>NUCLEOTIDE SEQUENCE [LARGE SCALE GENOMIC DNA]</scope>
    <source>
        <strain evidence="4 5">TBZ242</strain>
    </source>
</reference>
<evidence type="ECO:0000259" key="3">
    <source>
        <dbReference type="Pfam" id="PF07510"/>
    </source>
</evidence>
<dbReference type="EMBL" id="JASSVS010000016">
    <property type="protein sequence ID" value="MDL0433700.1"/>
    <property type="molecule type" value="Genomic_DNA"/>
</dbReference>
<evidence type="ECO:0000313" key="4">
    <source>
        <dbReference type="EMBL" id="MDL0433700.1"/>
    </source>
</evidence>
<dbReference type="RefSeq" id="WP_285393719.1">
    <property type="nucleotide sequence ID" value="NZ_JASSVS010000016.1"/>
</dbReference>
<dbReference type="Pfam" id="PF07510">
    <property type="entry name" value="GmrSD_C"/>
    <property type="match status" value="1"/>
</dbReference>
<evidence type="ECO:0000259" key="2">
    <source>
        <dbReference type="Pfam" id="PF03235"/>
    </source>
</evidence>
<evidence type="ECO:0000256" key="1">
    <source>
        <dbReference type="SAM" id="MobiDB-lite"/>
    </source>
</evidence>
<protein>
    <submittedName>
        <fullName evidence="4">DUF262 domain-containing protein</fullName>
    </submittedName>
</protein>
<proteinExistence type="predicted"/>
<dbReference type="Pfam" id="PF03235">
    <property type="entry name" value="GmrSD_N"/>
    <property type="match status" value="1"/>
</dbReference>
<gene>
    <name evidence="4" type="ORF">QPM17_21375</name>
</gene>
<dbReference type="Proteomes" id="UP001227964">
    <property type="component" value="Unassembled WGS sequence"/>
</dbReference>
<keyword evidence="5" id="KW-1185">Reference proteome</keyword>
<feature type="region of interest" description="Disordered" evidence="1">
    <location>
        <begin position="568"/>
        <end position="611"/>
    </location>
</feature>
<feature type="domain" description="GmrSD restriction endonucleases N-terminal" evidence="2">
    <location>
        <begin position="27"/>
        <end position="254"/>
    </location>
</feature>
<accession>A0ABT7IHP6</accession>